<feature type="transmembrane region" description="Helical" evidence="6">
    <location>
        <begin position="40"/>
        <end position="65"/>
    </location>
</feature>
<name>A0A562R0V7_9BRAD</name>
<accession>A0A562R0V7</accession>
<dbReference type="PIRSF" id="PIRSF006324">
    <property type="entry name" value="LeuE"/>
    <property type="match status" value="1"/>
</dbReference>
<sequence length="210" mass="21864">MSETNFWLFLAAAFLIAAIPGPGIFYVAARTLSEGRASGFASTAGTALGGMVHVVAGSLGISAIILASAELFTAVKFVGALYLVWLGIKTFRSAGRTISLESEAVGDKRAFRDGVLVEALNPKTAAFFLAFIPQFLDTAGPNPMLQFIVLGAISVTLNTVADIVVVLIASATRTQLIGRPRLMRRLTQGSGVIIAGLGLSLALARRPANG</sequence>
<reference evidence="7 8" key="1">
    <citation type="journal article" date="2015" name="Stand. Genomic Sci.">
        <title>Genomic Encyclopedia of Bacterial and Archaeal Type Strains, Phase III: the genomes of soil and plant-associated and newly described type strains.</title>
        <authorList>
            <person name="Whitman W.B."/>
            <person name="Woyke T."/>
            <person name="Klenk H.P."/>
            <person name="Zhou Y."/>
            <person name="Lilburn T.G."/>
            <person name="Beck B.J."/>
            <person name="De Vos P."/>
            <person name="Vandamme P."/>
            <person name="Eisen J.A."/>
            <person name="Garrity G."/>
            <person name="Hugenholtz P."/>
            <person name="Kyrpides N.C."/>
        </authorList>
    </citation>
    <scope>NUCLEOTIDE SEQUENCE [LARGE SCALE GENOMIC DNA]</scope>
    <source>
        <strain evidence="7 8">CGMCC 1.10948</strain>
    </source>
</reference>
<evidence type="ECO:0000313" key="7">
    <source>
        <dbReference type="EMBL" id="TWI62016.1"/>
    </source>
</evidence>
<comment type="caution">
    <text evidence="7">The sequence shown here is derived from an EMBL/GenBank/DDBJ whole genome shotgun (WGS) entry which is preliminary data.</text>
</comment>
<evidence type="ECO:0000256" key="1">
    <source>
        <dbReference type="ARBA" id="ARBA00004651"/>
    </source>
</evidence>
<evidence type="ECO:0000256" key="3">
    <source>
        <dbReference type="ARBA" id="ARBA00022692"/>
    </source>
</evidence>
<dbReference type="Pfam" id="PF01810">
    <property type="entry name" value="LysE"/>
    <property type="match status" value="1"/>
</dbReference>
<keyword evidence="3 6" id="KW-0812">Transmembrane</keyword>
<proteinExistence type="predicted"/>
<comment type="subcellular location">
    <subcellularLocation>
        <location evidence="1">Cell membrane</location>
        <topology evidence="1">Multi-pass membrane protein</topology>
    </subcellularLocation>
</comment>
<feature type="transmembrane region" description="Helical" evidence="6">
    <location>
        <begin position="182"/>
        <end position="204"/>
    </location>
</feature>
<dbReference type="OrthoDB" id="9807053at2"/>
<evidence type="ECO:0000256" key="4">
    <source>
        <dbReference type="ARBA" id="ARBA00022989"/>
    </source>
</evidence>
<evidence type="ECO:0000256" key="5">
    <source>
        <dbReference type="ARBA" id="ARBA00023136"/>
    </source>
</evidence>
<dbReference type="AlphaFoldDB" id="A0A562R0V7"/>
<dbReference type="EMBL" id="VLLA01000023">
    <property type="protein sequence ID" value="TWI62016.1"/>
    <property type="molecule type" value="Genomic_DNA"/>
</dbReference>
<keyword evidence="8" id="KW-1185">Reference proteome</keyword>
<dbReference type="InterPro" id="IPR001123">
    <property type="entry name" value="LeuE-type"/>
</dbReference>
<keyword evidence="4 6" id="KW-1133">Transmembrane helix</keyword>
<dbReference type="GO" id="GO:0005886">
    <property type="term" value="C:plasma membrane"/>
    <property type="evidence" value="ECO:0007669"/>
    <property type="project" value="UniProtKB-SubCell"/>
</dbReference>
<evidence type="ECO:0000313" key="8">
    <source>
        <dbReference type="Proteomes" id="UP000316291"/>
    </source>
</evidence>
<protein>
    <submittedName>
        <fullName evidence="7">Threonine/homoserine/homoserine lactone efflux protein</fullName>
    </submittedName>
</protein>
<keyword evidence="2" id="KW-1003">Cell membrane</keyword>
<dbReference type="PANTHER" id="PTHR30086:SF20">
    <property type="entry name" value="ARGININE EXPORTER PROTEIN ARGO-RELATED"/>
    <property type="match status" value="1"/>
</dbReference>
<keyword evidence="5 6" id="KW-0472">Membrane</keyword>
<feature type="transmembrane region" description="Helical" evidence="6">
    <location>
        <begin position="71"/>
        <end position="88"/>
    </location>
</feature>
<feature type="transmembrane region" description="Helical" evidence="6">
    <location>
        <begin position="6"/>
        <end position="28"/>
    </location>
</feature>
<evidence type="ECO:0000256" key="6">
    <source>
        <dbReference type="SAM" id="Phobius"/>
    </source>
</evidence>
<gene>
    <name evidence="7" type="ORF">IQ16_06870</name>
</gene>
<dbReference type="PANTHER" id="PTHR30086">
    <property type="entry name" value="ARGININE EXPORTER PROTEIN ARGO"/>
    <property type="match status" value="1"/>
</dbReference>
<dbReference type="Proteomes" id="UP000316291">
    <property type="component" value="Unassembled WGS sequence"/>
</dbReference>
<organism evidence="7 8">
    <name type="scientific">Bradyrhizobium huanghuaihaiense</name>
    <dbReference type="NCBI Taxonomy" id="990078"/>
    <lineage>
        <taxon>Bacteria</taxon>
        <taxon>Pseudomonadati</taxon>
        <taxon>Pseudomonadota</taxon>
        <taxon>Alphaproteobacteria</taxon>
        <taxon>Hyphomicrobiales</taxon>
        <taxon>Nitrobacteraceae</taxon>
        <taxon>Bradyrhizobium</taxon>
    </lineage>
</organism>
<dbReference type="RefSeq" id="WP_018648795.1">
    <property type="nucleotide sequence ID" value="NZ_VLLA01000023.1"/>
</dbReference>
<dbReference type="GO" id="GO:0015171">
    <property type="term" value="F:amino acid transmembrane transporter activity"/>
    <property type="evidence" value="ECO:0007669"/>
    <property type="project" value="TreeGrafter"/>
</dbReference>
<evidence type="ECO:0000256" key="2">
    <source>
        <dbReference type="ARBA" id="ARBA00022475"/>
    </source>
</evidence>
<feature type="transmembrane region" description="Helical" evidence="6">
    <location>
        <begin position="148"/>
        <end position="170"/>
    </location>
</feature>